<proteinExistence type="predicted"/>
<keyword evidence="2" id="KW-1185">Reference proteome</keyword>
<sequence length="67" mass="7084">MGHNGDNAVWISVKSVGVSSWEQVDAETGVVAQSGTGNVERTVTGLYSSYTLTVYCGPSYYCSADVE</sequence>
<accession>D3Q359</accession>
<evidence type="ECO:0000313" key="2">
    <source>
        <dbReference type="Proteomes" id="UP000000844"/>
    </source>
</evidence>
<dbReference type="HOGENOM" id="CLU_2810352_0_0_11"/>
<reference evidence="1 2" key="1">
    <citation type="journal article" date="2009" name="Stand. Genomic Sci.">
        <title>Complete genome sequence of Stackebrandtia nassauensis type strain (LLR-40K-21).</title>
        <authorList>
            <person name="Munk C."/>
            <person name="Lapidus A."/>
            <person name="Copeland A."/>
            <person name="Jando M."/>
            <person name="Mayilraj S."/>
            <person name="Glavina Del Rio T."/>
            <person name="Nolan M."/>
            <person name="Chen F."/>
            <person name="Lucas S."/>
            <person name="Tice H."/>
            <person name="Cheng J.F."/>
            <person name="Han C."/>
            <person name="Detter J.C."/>
            <person name="Bruce D."/>
            <person name="Goodwin L."/>
            <person name="Chain P."/>
            <person name="Pitluck S."/>
            <person name="Goker M."/>
            <person name="Ovchinikova G."/>
            <person name="Pati A."/>
            <person name="Ivanova N."/>
            <person name="Mavromatis K."/>
            <person name="Chen A."/>
            <person name="Palaniappan K."/>
            <person name="Land M."/>
            <person name="Hauser L."/>
            <person name="Chang Y.J."/>
            <person name="Jeffries C.D."/>
            <person name="Bristow J."/>
            <person name="Eisen J.A."/>
            <person name="Markowitz V."/>
            <person name="Hugenholtz P."/>
            <person name="Kyrpides N.C."/>
            <person name="Klenk H.P."/>
        </authorList>
    </citation>
    <scope>NUCLEOTIDE SEQUENCE [LARGE SCALE GENOMIC DNA]</scope>
    <source>
        <strain evidence="2">DSM 44728 / CIP 108903 / NRRL B-16338 / NBRC 102104 / LLR-40K-21</strain>
    </source>
</reference>
<organism evidence="1 2">
    <name type="scientific">Stackebrandtia nassauensis (strain DSM 44728 / CIP 108903 / NRRL B-16338 / NBRC 102104 / LLR-40K-21)</name>
    <dbReference type="NCBI Taxonomy" id="446470"/>
    <lineage>
        <taxon>Bacteria</taxon>
        <taxon>Bacillati</taxon>
        <taxon>Actinomycetota</taxon>
        <taxon>Actinomycetes</taxon>
        <taxon>Glycomycetales</taxon>
        <taxon>Glycomycetaceae</taxon>
        <taxon>Stackebrandtia</taxon>
    </lineage>
</organism>
<gene>
    <name evidence="1" type="ordered locus">Snas_0311</name>
</gene>
<dbReference type="RefSeq" id="WP_013015600.1">
    <property type="nucleotide sequence ID" value="NC_013947.1"/>
</dbReference>
<dbReference type="KEGG" id="sna:Snas_0311"/>
<dbReference type="AlphaFoldDB" id="D3Q359"/>
<protein>
    <submittedName>
        <fullName evidence="1">Uncharacterized protein</fullName>
    </submittedName>
</protein>
<dbReference type="EMBL" id="CP001778">
    <property type="protein sequence ID" value="ADD40029.1"/>
    <property type="molecule type" value="Genomic_DNA"/>
</dbReference>
<evidence type="ECO:0000313" key="1">
    <source>
        <dbReference type="EMBL" id="ADD40029.1"/>
    </source>
</evidence>
<dbReference type="Proteomes" id="UP000000844">
    <property type="component" value="Chromosome"/>
</dbReference>
<dbReference type="STRING" id="446470.Snas_0311"/>
<name>D3Q359_STANL</name>